<evidence type="ECO:0000313" key="1">
    <source>
        <dbReference type="EMBL" id="MBC8569880.1"/>
    </source>
</evidence>
<dbReference type="NCBIfam" id="TIGR02453">
    <property type="entry name" value="TIGR02453 family protein"/>
    <property type="match status" value="1"/>
</dbReference>
<keyword evidence="2" id="KW-1185">Reference proteome</keyword>
<gene>
    <name evidence="1" type="ORF">H8709_03450</name>
</gene>
<reference evidence="1" key="1">
    <citation type="submission" date="2020-08" db="EMBL/GenBank/DDBJ databases">
        <title>Genome public.</title>
        <authorList>
            <person name="Liu C."/>
            <person name="Sun Q."/>
        </authorList>
    </citation>
    <scope>NUCLEOTIDE SEQUENCE</scope>
    <source>
        <strain evidence="1">NSJ-54</strain>
    </source>
</reference>
<dbReference type="InterPro" id="IPR015996">
    <property type="entry name" value="UCP028451"/>
</dbReference>
<dbReference type="Pfam" id="PF09365">
    <property type="entry name" value="DUF2461"/>
    <property type="match status" value="1"/>
</dbReference>
<dbReference type="PANTHER" id="PTHR36452">
    <property type="entry name" value="CHROMOSOME 12, WHOLE GENOME SHOTGUN SEQUENCE"/>
    <property type="match status" value="1"/>
</dbReference>
<dbReference type="PIRSF" id="PIRSF028451">
    <property type="entry name" value="UCP028451"/>
    <property type="match status" value="1"/>
</dbReference>
<sequence length="234" mass="27740">MPFTEQTLQFLTENRLRDSKEWFNEHKEDYRRLVLEPMQELVGKLTPTMLDIDPQFTTEPKVDKTICRIWRDTRYSKDKSRYRENMWLIFKRGKMHGTQVPGLYFEISPSGFCYGGGFYSPSTDYMNTLRKLILEGDAVAKKAMKAYKEQSVFTLEGEKFKRPRYPNAPEEQRRWLELRGIHFEAESRDAGLLFSDALADKLCEDFRHLAPIYQFLLHTSQILHEKELQRPALL</sequence>
<dbReference type="InterPro" id="IPR012808">
    <property type="entry name" value="CHP02453"/>
</dbReference>
<dbReference type="RefSeq" id="WP_262396966.1">
    <property type="nucleotide sequence ID" value="NZ_JACRTC010000001.1"/>
</dbReference>
<accession>A0A926IB92</accession>
<evidence type="ECO:0000313" key="2">
    <source>
        <dbReference type="Proteomes" id="UP000660861"/>
    </source>
</evidence>
<name>A0A926IB92_9FIRM</name>
<proteinExistence type="predicted"/>
<comment type="caution">
    <text evidence="1">The sequence shown here is derived from an EMBL/GenBank/DDBJ whole genome shotgun (WGS) entry which is preliminary data.</text>
</comment>
<dbReference type="Proteomes" id="UP000660861">
    <property type="component" value="Unassembled WGS sequence"/>
</dbReference>
<organism evidence="1 2">
    <name type="scientific">Zongyangia hominis</name>
    <dbReference type="NCBI Taxonomy" id="2763677"/>
    <lineage>
        <taxon>Bacteria</taxon>
        <taxon>Bacillati</taxon>
        <taxon>Bacillota</taxon>
        <taxon>Clostridia</taxon>
        <taxon>Eubacteriales</taxon>
        <taxon>Oscillospiraceae</taxon>
        <taxon>Zongyangia</taxon>
    </lineage>
</organism>
<dbReference type="EMBL" id="JACRTC010000001">
    <property type="protein sequence ID" value="MBC8569880.1"/>
    <property type="molecule type" value="Genomic_DNA"/>
</dbReference>
<dbReference type="AlphaFoldDB" id="A0A926IB92"/>
<dbReference type="PANTHER" id="PTHR36452:SF1">
    <property type="entry name" value="DUF2461 DOMAIN-CONTAINING PROTEIN"/>
    <property type="match status" value="1"/>
</dbReference>
<protein>
    <submittedName>
        <fullName evidence="1">DUF2461 domain-containing protein</fullName>
    </submittedName>
</protein>